<dbReference type="GO" id="GO:0008270">
    <property type="term" value="F:zinc ion binding"/>
    <property type="evidence" value="ECO:0007669"/>
    <property type="project" value="UniProtKB-KW"/>
</dbReference>
<dbReference type="Gene3D" id="1.10.555.10">
    <property type="entry name" value="Rho GTPase activation protein"/>
    <property type="match status" value="1"/>
</dbReference>
<accession>A0AAD3MB93</accession>
<evidence type="ECO:0000256" key="8">
    <source>
        <dbReference type="ARBA" id="ARBA00023125"/>
    </source>
</evidence>
<evidence type="ECO:0000256" key="4">
    <source>
        <dbReference type="ARBA" id="ARBA00022737"/>
    </source>
</evidence>
<dbReference type="SMART" id="SM00355">
    <property type="entry name" value="ZnF_C2H2"/>
    <property type="match status" value="4"/>
</dbReference>
<dbReference type="FunFam" id="3.30.160.60:FF:002716">
    <property type="entry name" value="Zinc finger protein 212"/>
    <property type="match status" value="1"/>
</dbReference>
<feature type="domain" description="C2H2-type" evidence="13">
    <location>
        <begin position="1119"/>
        <end position="1146"/>
    </location>
</feature>
<dbReference type="GO" id="GO:0007264">
    <property type="term" value="P:small GTPase-mediated signal transduction"/>
    <property type="evidence" value="ECO:0007669"/>
    <property type="project" value="TreeGrafter"/>
</dbReference>
<comment type="subcellular location">
    <subcellularLocation>
        <location evidence="1">Nucleus</location>
    </subcellularLocation>
</comment>
<dbReference type="PANTHER" id="PTHR15729">
    <property type="entry name" value="CDC42 GTPASE-ACTIVATING PROTEIN"/>
    <property type="match status" value="1"/>
</dbReference>
<name>A0AAD3MB93_LATJO</name>
<feature type="region of interest" description="Disordered" evidence="12">
    <location>
        <begin position="948"/>
        <end position="968"/>
    </location>
</feature>
<dbReference type="GO" id="GO:0005634">
    <property type="term" value="C:nucleus"/>
    <property type="evidence" value="ECO:0007669"/>
    <property type="project" value="UniProtKB-SubCell"/>
</dbReference>
<dbReference type="PROSITE" id="PS00028">
    <property type="entry name" value="ZINC_FINGER_C2H2_1"/>
    <property type="match status" value="4"/>
</dbReference>
<comment type="caution">
    <text evidence="15">The sequence shown here is derived from an EMBL/GenBank/DDBJ whole genome shotgun (WGS) entry which is preliminary data.</text>
</comment>
<gene>
    <name evidence="15" type="ORF">AKAME5_000390200</name>
</gene>
<dbReference type="Pfam" id="PF00096">
    <property type="entry name" value="zf-C2H2"/>
    <property type="match status" value="3"/>
</dbReference>
<dbReference type="FunFam" id="1.10.555.10:FF:000002">
    <property type="entry name" value="rho GTPase-activating protein 32 isoform X1"/>
    <property type="match status" value="1"/>
</dbReference>
<feature type="domain" description="C2H2-type" evidence="13">
    <location>
        <begin position="1147"/>
        <end position="1173"/>
    </location>
</feature>
<dbReference type="GO" id="GO:0003677">
    <property type="term" value="F:DNA binding"/>
    <property type="evidence" value="ECO:0007669"/>
    <property type="project" value="UniProtKB-KW"/>
</dbReference>
<feature type="compositionally biased region" description="Polar residues" evidence="12">
    <location>
        <begin position="320"/>
        <end position="329"/>
    </location>
</feature>
<reference evidence="15" key="1">
    <citation type="submission" date="2022-08" db="EMBL/GenBank/DDBJ databases">
        <title>Genome sequencing of akame (Lates japonicus).</title>
        <authorList>
            <person name="Hashiguchi Y."/>
            <person name="Takahashi H."/>
        </authorList>
    </citation>
    <scope>NUCLEOTIDE SEQUENCE</scope>
    <source>
        <strain evidence="15">Kochi</strain>
    </source>
</reference>
<evidence type="ECO:0008006" key="17">
    <source>
        <dbReference type="Google" id="ProtNLM"/>
    </source>
</evidence>
<keyword evidence="4" id="KW-0677">Repeat</keyword>
<keyword evidence="3" id="KW-0479">Metal-binding</keyword>
<keyword evidence="2" id="KW-0343">GTPase activation</keyword>
<evidence type="ECO:0000259" key="14">
    <source>
        <dbReference type="PROSITE" id="PS50238"/>
    </source>
</evidence>
<keyword evidence="5 11" id="KW-0863">Zinc-finger</keyword>
<organism evidence="15 16">
    <name type="scientific">Lates japonicus</name>
    <name type="common">Japanese lates</name>
    <dbReference type="NCBI Taxonomy" id="270547"/>
    <lineage>
        <taxon>Eukaryota</taxon>
        <taxon>Metazoa</taxon>
        <taxon>Chordata</taxon>
        <taxon>Craniata</taxon>
        <taxon>Vertebrata</taxon>
        <taxon>Euteleostomi</taxon>
        <taxon>Actinopterygii</taxon>
        <taxon>Neopterygii</taxon>
        <taxon>Teleostei</taxon>
        <taxon>Neoteleostei</taxon>
        <taxon>Acanthomorphata</taxon>
        <taxon>Carangaria</taxon>
        <taxon>Carangaria incertae sedis</taxon>
        <taxon>Centropomidae</taxon>
        <taxon>Lates</taxon>
    </lineage>
</organism>
<dbReference type="Proteomes" id="UP001279410">
    <property type="component" value="Unassembled WGS sequence"/>
</dbReference>
<feature type="domain" description="C2H2-type" evidence="13">
    <location>
        <begin position="1063"/>
        <end position="1090"/>
    </location>
</feature>
<feature type="region of interest" description="Disordered" evidence="12">
    <location>
        <begin position="455"/>
        <end position="497"/>
    </location>
</feature>
<keyword evidence="7" id="KW-0805">Transcription regulation</keyword>
<evidence type="ECO:0000256" key="9">
    <source>
        <dbReference type="ARBA" id="ARBA00023163"/>
    </source>
</evidence>
<feature type="compositionally biased region" description="Basic and acidic residues" evidence="12">
    <location>
        <begin position="519"/>
        <end position="541"/>
    </location>
</feature>
<evidence type="ECO:0000256" key="10">
    <source>
        <dbReference type="ARBA" id="ARBA00023242"/>
    </source>
</evidence>
<evidence type="ECO:0000256" key="7">
    <source>
        <dbReference type="ARBA" id="ARBA00023015"/>
    </source>
</evidence>
<dbReference type="CDD" id="cd04384">
    <property type="entry name" value="RhoGAP_CdGAP"/>
    <property type="match status" value="1"/>
</dbReference>
<keyword evidence="16" id="KW-1185">Reference proteome</keyword>
<keyword evidence="6" id="KW-0862">Zinc</keyword>
<feature type="region of interest" description="Disordered" evidence="12">
    <location>
        <begin position="1018"/>
        <end position="1038"/>
    </location>
</feature>
<keyword evidence="10" id="KW-0539">Nucleus</keyword>
<feature type="region of interest" description="Disordered" evidence="12">
    <location>
        <begin position="519"/>
        <end position="573"/>
    </location>
</feature>
<dbReference type="AlphaFoldDB" id="A0AAD3MB93"/>
<evidence type="ECO:0000256" key="12">
    <source>
        <dbReference type="SAM" id="MobiDB-lite"/>
    </source>
</evidence>
<feature type="region of interest" description="Disordered" evidence="12">
    <location>
        <begin position="869"/>
        <end position="896"/>
    </location>
</feature>
<proteinExistence type="predicted"/>
<dbReference type="InterPro" id="IPR051576">
    <property type="entry name" value="PX-Rho_GAP"/>
</dbReference>
<dbReference type="SMART" id="SM00324">
    <property type="entry name" value="RhoGAP"/>
    <property type="match status" value="1"/>
</dbReference>
<dbReference type="InterPro" id="IPR000198">
    <property type="entry name" value="RhoGAP_dom"/>
</dbReference>
<dbReference type="SUPFAM" id="SSF48350">
    <property type="entry name" value="GTPase activation domain, GAP"/>
    <property type="match status" value="1"/>
</dbReference>
<feature type="region of interest" description="Disordered" evidence="12">
    <location>
        <begin position="291"/>
        <end position="362"/>
    </location>
</feature>
<feature type="compositionally biased region" description="Low complexity" evidence="12">
    <location>
        <begin position="954"/>
        <end position="965"/>
    </location>
</feature>
<evidence type="ECO:0000256" key="1">
    <source>
        <dbReference type="ARBA" id="ARBA00004123"/>
    </source>
</evidence>
<dbReference type="Gene3D" id="3.30.160.60">
    <property type="entry name" value="Classic Zinc Finger"/>
    <property type="match status" value="4"/>
</dbReference>
<dbReference type="PROSITE" id="PS50238">
    <property type="entry name" value="RHOGAP"/>
    <property type="match status" value="1"/>
</dbReference>
<evidence type="ECO:0000256" key="2">
    <source>
        <dbReference type="ARBA" id="ARBA00022468"/>
    </source>
</evidence>
<feature type="compositionally biased region" description="Low complexity" evidence="12">
    <location>
        <begin position="345"/>
        <end position="356"/>
    </location>
</feature>
<feature type="domain" description="C2H2-type" evidence="13">
    <location>
        <begin position="1091"/>
        <end position="1118"/>
    </location>
</feature>
<evidence type="ECO:0000256" key="6">
    <source>
        <dbReference type="ARBA" id="ARBA00022833"/>
    </source>
</evidence>
<feature type="compositionally biased region" description="Acidic residues" evidence="12">
    <location>
        <begin position="732"/>
        <end position="754"/>
    </location>
</feature>
<protein>
    <recommendedName>
        <fullName evidence="17">Rho GTPase-activating protein 30-like</fullName>
    </recommendedName>
</protein>
<dbReference type="Pfam" id="PF13912">
    <property type="entry name" value="zf-C2H2_6"/>
    <property type="match status" value="1"/>
</dbReference>
<dbReference type="FunFam" id="3.30.160.60:FF:000688">
    <property type="entry name" value="zinc finger protein 197 isoform X1"/>
    <property type="match status" value="1"/>
</dbReference>
<dbReference type="Pfam" id="PF00620">
    <property type="entry name" value="RhoGAP"/>
    <property type="match status" value="1"/>
</dbReference>
<dbReference type="SUPFAM" id="SSF57667">
    <property type="entry name" value="beta-beta-alpha zinc fingers"/>
    <property type="match status" value="2"/>
</dbReference>
<dbReference type="PANTHER" id="PTHR15729:SF12">
    <property type="entry name" value="RHO GTPASE-ACTIVATING PROTEIN 30"/>
    <property type="match status" value="1"/>
</dbReference>
<feature type="region of interest" description="Disordered" evidence="12">
    <location>
        <begin position="825"/>
        <end position="854"/>
    </location>
</feature>
<dbReference type="PROSITE" id="PS50157">
    <property type="entry name" value="ZINC_FINGER_C2H2_2"/>
    <property type="match status" value="4"/>
</dbReference>
<feature type="compositionally biased region" description="Basic and acidic residues" evidence="12">
    <location>
        <begin position="869"/>
        <end position="888"/>
    </location>
</feature>
<dbReference type="InterPro" id="IPR036236">
    <property type="entry name" value="Znf_C2H2_sf"/>
</dbReference>
<feature type="domain" description="Rho-GAP" evidence="14">
    <location>
        <begin position="17"/>
        <end position="212"/>
    </location>
</feature>
<sequence>MRRVRRRGGNKEKVFGCDLLEHLTASCQEVPQVLRCCSEFVEHHGIVDGIYRLSGVSSNIQKLRGEFESDGNPDLNKDVYLQDIHCVSSLCKAYFRELPNPLLTYQLYDKFAEAVAIQLEEERLVKIRDVLKELPTQHYRTLEFLMRHLVRMASYSSETNMHARNLAIVWAPNLLRSKDIEATGFNGTAAFMEVRVQSIVVEFILTHVPQLFPEQDVSGERRKSLPSPCAASSQDEAFFKSVPNQPVTNFGNISPGDGPLRIRPYHAIIEGTDKRKGSLKGRKWMSIFNIGGRFPDPRRRHKHSAKEKDTCSLRPARSMDSLSNPSYPNEGSRHPGHRPPSTNMSPIIIPAPQSSPEVAASPGALGGSEYAVTYRRGTGLVSGGAGTQGTYTALDPEGLGVIGNEVLQSRSPGLSTKAGRRAAMHITGPTMVTVPLHITSNLALGVLQGGGSDRIIHRGRDKDGGDRVEGKEEGDRVERKEESREMEMKVKESRKVKETEKDREGVVDVEGNRVVVDGVGKEKGEGAKEEEKKEEEVRDDSGWNPELVMGDQGVPREQRTTSFNSNTDDEDAENNDQYIEDSEYMEMKGVERADPQPGDVSVFDGSDVLNSTEGGADDQELFGYVQDNFEFLDQMDCSVMDHMDCSVSYQVNEFSVEPPGHSDDEYEIMVQAQPPHHPAEQQTHLQPSPEIHTLSQNELNPHRLLSLDLNRHTKSLSLPYMTSPVHGPGESFSEDEDLEDNNNDDDYSCEEDESMMSFPSSFGTQVAAIMDVLAKAAVAEITKLVEDGTVVLRLEMCRKDSEIQELQRGLKRMEAELCKAQEAAMTRATEDRQEHTTAGNHVPPKDETKDQQTSAAYLEAKTADSLCETRRGTEESCDMRPAVKHEPADELSVQETTDNTATAAGNVCFEAGERDDPIWPPAACSMFEKSSTVQQHIQIFPSHAEQFSAHRNTESSYNSSSNTTEEIADDSLNIPIKVEVGIRPMCMGSVASESVHNESFRHVSRPAVSQDQCLRSASQQAGPSLTLPHAQRSTAGTEDHILSRNNLRVKRLMNVWRTNQKLFICSVCNKGFPRLSQLEEHKATHQPFKPFRCLECGKSFTQKTRLKTHQSVHTGERPFSCKICGKMFSRQDNCLRHERFHSGLKPYSCGQCGKSFTVLGNLKIHQEIHLQGR</sequence>
<dbReference type="GO" id="GO:0005096">
    <property type="term" value="F:GTPase activator activity"/>
    <property type="evidence" value="ECO:0007669"/>
    <property type="project" value="UniProtKB-KW"/>
</dbReference>
<keyword evidence="9" id="KW-0804">Transcription</keyword>
<feature type="region of interest" description="Disordered" evidence="12">
    <location>
        <begin position="718"/>
        <end position="756"/>
    </location>
</feature>
<keyword evidence="8" id="KW-0238">DNA-binding</keyword>
<dbReference type="FunFam" id="3.30.160.60:FF:001927">
    <property type="entry name" value="Zinc finger protein 1184"/>
    <property type="match status" value="1"/>
</dbReference>
<dbReference type="InterPro" id="IPR013087">
    <property type="entry name" value="Znf_C2H2_type"/>
</dbReference>
<dbReference type="EMBL" id="BRZM01000010">
    <property type="protein sequence ID" value="GLD50754.1"/>
    <property type="molecule type" value="Genomic_DNA"/>
</dbReference>
<evidence type="ECO:0000256" key="5">
    <source>
        <dbReference type="ARBA" id="ARBA00022771"/>
    </source>
</evidence>
<evidence type="ECO:0000256" key="3">
    <source>
        <dbReference type="ARBA" id="ARBA00022723"/>
    </source>
</evidence>
<evidence type="ECO:0000256" key="11">
    <source>
        <dbReference type="PROSITE-ProRule" id="PRU00042"/>
    </source>
</evidence>
<evidence type="ECO:0000313" key="16">
    <source>
        <dbReference type="Proteomes" id="UP001279410"/>
    </source>
</evidence>
<evidence type="ECO:0000313" key="15">
    <source>
        <dbReference type="EMBL" id="GLD50754.1"/>
    </source>
</evidence>
<evidence type="ECO:0000259" key="13">
    <source>
        <dbReference type="PROSITE" id="PS50157"/>
    </source>
</evidence>
<dbReference type="InterPro" id="IPR008936">
    <property type="entry name" value="Rho_GTPase_activation_prot"/>
</dbReference>